<keyword evidence="7 9" id="KW-0472">Membrane</keyword>
<organism evidence="11 12">
    <name type="scientific">Pontibacter aquaedesilientis</name>
    <dbReference type="NCBI Taxonomy" id="2766980"/>
    <lineage>
        <taxon>Bacteria</taxon>
        <taxon>Pseudomonadati</taxon>
        <taxon>Bacteroidota</taxon>
        <taxon>Cytophagia</taxon>
        <taxon>Cytophagales</taxon>
        <taxon>Hymenobacteraceae</taxon>
        <taxon>Pontibacter</taxon>
    </lineage>
</organism>
<evidence type="ECO:0000313" key="11">
    <source>
        <dbReference type="EMBL" id="MBD1398872.1"/>
    </source>
</evidence>
<feature type="transmembrane region" description="Helical" evidence="9">
    <location>
        <begin position="125"/>
        <end position="146"/>
    </location>
</feature>
<evidence type="ECO:0000313" key="12">
    <source>
        <dbReference type="Proteomes" id="UP000625551"/>
    </source>
</evidence>
<evidence type="ECO:0000256" key="5">
    <source>
        <dbReference type="ARBA" id="ARBA00022692"/>
    </source>
</evidence>
<feature type="transmembrane region" description="Helical" evidence="9">
    <location>
        <begin position="202"/>
        <end position="220"/>
    </location>
</feature>
<feature type="transmembrane region" description="Helical" evidence="9">
    <location>
        <begin position="166"/>
        <end position="190"/>
    </location>
</feature>
<comment type="pathway">
    <text evidence="9">Protein modification; lipoprotein biosynthesis (N-acyl transfer).</text>
</comment>
<feature type="transmembrane region" description="Helical" evidence="9">
    <location>
        <begin position="87"/>
        <end position="113"/>
    </location>
</feature>
<keyword evidence="12" id="KW-1185">Reference proteome</keyword>
<accession>A0ABR7XKP9</accession>
<dbReference type="PANTHER" id="PTHR38686">
    <property type="entry name" value="APOLIPOPROTEIN N-ACYLTRANSFERASE"/>
    <property type="match status" value="1"/>
</dbReference>
<dbReference type="Pfam" id="PF00795">
    <property type="entry name" value="CN_hydrolase"/>
    <property type="match status" value="1"/>
</dbReference>
<keyword evidence="3 9" id="KW-1003">Cell membrane</keyword>
<dbReference type="EC" id="2.3.1.269" evidence="9"/>
<dbReference type="HAMAP" id="MF_01148">
    <property type="entry name" value="Lnt"/>
    <property type="match status" value="1"/>
</dbReference>
<keyword evidence="5 9" id="KW-0812">Transmembrane</keyword>
<dbReference type="RefSeq" id="WP_191185003.1">
    <property type="nucleotide sequence ID" value="NZ_JACXAJ010000011.1"/>
</dbReference>
<gene>
    <name evidence="9 11" type="primary">lnt</name>
    <name evidence="11" type="ORF">H9Q13_17010</name>
</gene>
<dbReference type="PROSITE" id="PS50263">
    <property type="entry name" value="CN_HYDROLASE"/>
    <property type="match status" value="1"/>
</dbReference>
<dbReference type="NCBIfam" id="TIGR00546">
    <property type="entry name" value="lnt"/>
    <property type="match status" value="1"/>
</dbReference>
<keyword evidence="8 9" id="KW-0012">Acyltransferase</keyword>
<name>A0ABR7XKP9_9BACT</name>
<dbReference type="EMBL" id="JACXAJ010000011">
    <property type="protein sequence ID" value="MBD1398872.1"/>
    <property type="molecule type" value="Genomic_DNA"/>
</dbReference>
<comment type="catalytic activity">
    <reaction evidence="9">
        <text>N-terminal S-1,2-diacyl-sn-glyceryl-L-cysteinyl-[lipoprotein] + a glycerophospholipid = N-acyl-S-1,2-diacyl-sn-glyceryl-L-cysteinyl-[lipoprotein] + a 2-acyl-sn-glycero-3-phospholipid + H(+)</text>
        <dbReference type="Rhea" id="RHEA:48228"/>
        <dbReference type="Rhea" id="RHEA-COMP:14681"/>
        <dbReference type="Rhea" id="RHEA-COMP:14684"/>
        <dbReference type="ChEBI" id="CHEBI:15378"/>
        <dbReference type="ChEBI" id="CHEBI:136912"/>
        <dbReference type="ChEBI" id="CHEBI:140656"/>
        <dbReference type="ChEBI" id="CHEBI:140657"/>
        <dbReference type="ChEBI" id="CHEBI:140660"/>
        <dbReference type="EC" id="2.3.1.269"/>
    </reaction>
</comment>
<evidence type="ECO:0000259" key="10">
    <source>
        <dbReference type="PROSITE" id="PS50263"/>
    </source>
</evidence>
<keyword evidence="4 9" id="KW-0808">Transferase</keyword>
<protein>
    <recommendedName>
        <fullName evidence="9">Apolipoprotein N-acyltransferase</fullName>
        <shortName evidence="9">ALP N-acyltransferase</shortName>
        <ecNumber evidence="9">2.3.1.269</ecNumber>
    </recommendedName>
</protein>
<feature type="transmembrane region" description="Helical" evidence="9">
    <location>
        <begin position="57"/>
        <end position="75"/>
    </location>
</feature>
<proteinExistence type="inferred from homology"/>
<keyword evidence="6 9" id="KW-1133">Transmembrane helix</keyword>
<reference evidence="11 12" key="1">
    <citation type="submission" date="2020-09" db="EMBL/GenBank/DDBJ databases">
        <title>Genome sequencing and assembly of Pontibacter sp.</title>
        <authorList>
            <person name="Chhetri G."/>
        </authorList>
    </citation>
    <scope>NUCLEOTIDE SEQUENCE [LARGE SCALE GENOMIC DNA]</scope>
    <source>
        <strain evidence="11 12">JH31</strain>
    </source>
</reference>
<evidence type="ECO:0000256" key="7">
    <source>
        <dbReference type="ARBA" id="ARBA00023136"/>
    </source>
</evidence>
<dbReference type="InterPro" id="IPR004563">
    <property type="entry name" value="Apolipo_AcylTrfase"/>
</dbReference>
<dbReference type="InterPro" id="IPR003010">
    <property type="entry name" value="C-N_Hydrolase"/>
</dbReference>
<comment type="caution">
    <text evidence="11">The sequence shown here is derived from an EMBL/GenBank/DDBJ whole genome shotgun (WGS) entry which is preliminary data.</text>
</comment>
<dbReference type="Gene3D" id="3.60.110.10">
    <property type="entry name" value="Carbon-nitrogen hydrolase"/>
    <property type="match status" value="1"/>
</dbReference>
<evidence type="ECO:0000256" key="2">
    <source>
        <dbReference type="ARBA" id="ARBA00010065"/>
    </source>
</evidence>
<dbReference type="PANTHER" id="PTHR38686:SF1">
    <property type="entry name" value="APOLIPOPROTEIN N-ACYLTRANSFERASE"/>
    <property type="match status" value="1"/>
</dbReference>
<evidence type="ECO:0000256" key="3">
    <source>
        <dbReference type="ARBA" id="ARBA00022475"/>
    </source>
</evidence>
<feature type="transmembrane region" description="Helical" evidence="9">
    <location>
        <begin position="493"/>
        <end position="514"/>
    </location>
</feature>
<evidence type="ECO:0000256" key="4">
    <source>
        <dbReference type="ARBA" id="ARBA00022679"/>
    </source>
</evidence>
<feature type="domain" description="CN hydrolase" evidence="10">
    <location>
        <begin position="240"/>
        <end position="483"/>
    </location>
</feature>
<dbReference type="Proteomes" id="UP000625551">
    <property type="component" value="Unassembled WGS sequence"/>
</dbReference>
<evidence type="ECO:0000256" key="6">
    <source>
        <dbReference type="ARBA" id="ARBA00022989"/>
    </source>
</evidence>
<comment type="similarity">
    <text evidence="2 9">Belongs to the CN hydrolase family. Apolipoprotein N-acyltransferase subfamily.</text>
</comment>
<evidence type="ECO:0000256" key="8">
    <source>
        <dbReference type="ARBA" id="ARBA00023315"/>
    </source>
</evidence>
<sequence>MLKKLKDFFTAHTYVSVILSAILTSASLIFVNYFIAWFALCFLFIALFNVSNIRQALYLGFVFGGVSAGILNYWMIPAIMQYAQSSIILAVFCLLLCSLVIGCIYAIQFLVFIKTRFTGTAFSALFGNALLMASVWVLFEWIRASIFAGMPWMSYSIGISQASNLILSQPAAVGGVFILSFLLVLINYTLSLSINKEAWKWMLAPAFILIIHFLIGTFLYNNISNQIGDTNNKELKAALVLASLDPETVWDANNGNALVKNLISLNSEAAESNTDLILWSETVIPWTYDVDDDFLKEIAKATSVKKTHFLLGMSTAVDHNSDAVYNSAYFFNPTGSVLDRYDKGELLSLIERPLFEENSSIILPFLAGSGLIVQRGIRQQAIQTPWGKAGVLLCNESTVPAITSRYVSNQVSFLINLGNDGWFSDFFITKQHFYNSRLRAIESRKDLVINSNRGISGVIRANGEVGAQYQSDLSSVQHVKIYPNQIAALSYHYFIYAVLSVTVALLILKIYTILPSRVVSNHHEGRHI</sequence>
<comment type="subcellular location">
    <subcellularLocation>
        <location evidence="1 9">Cell membrane</location>
        <topology evidence="1 9">Multi-pass membrane protein</topology>
    </subcellularLocation>
</comment>
<dbReference type="InterPro" id="IPR036526">
    <property type="entry name" value="C-N_Hydrolase_sf"/>
</dbReference>
<dbReference type="SUPFAM" id="SSF56317">
    <property type="entry name" value="Carbon-nitrogen hydrolase"/>
    <property type="match status" value="1"/>
</dbReference>
<evidence type="ECO:0000256" key="1">
    <source>
        <dbReference type="ARBA" id="ARBA00004651"/>
    </source>
</evidence>
<comment type="function">
    <text evidence="9">Catalyzes the phospholipid dependent N-acylation of the N-terminal cysteine of apolipoprotein, the last step in lipoprotein maturation.</text>
</comment>
<dbReference type="Pfam" id="PF20154">
    <property type="entry name" value="LNT_N"/>
    <property type="match status" value="1"/>
</dbReference>
<feature type="transmembrane region" description="Helical" evidence="9">
    <location>
        <begin position="7"/>
        <end position="24"/>
    </location>
</feature>
<dbReference type="InterPro" id="IPR045378">
    <property type="entry name" value="LNT_N"/>
</dbReference>
<evidence type="ECO:0000256" key="9">
    <source>
        <dbReference type="HAMAP-Rule" id="MF_01148"/>
    </source>
</evidence>